<dbReference type="InterPro" id="IPR011057">
    <property type="entry name" value="Mss4-like_sf"/>
</dbReference>
<evidence type="ECO:0000256" key="2">
    <source>
        <dbReference type="ARBA" id="ARBA00022723"/>
    </source>
</evidence>
<dbReference type="Gene3D" id="3.90.1590.10">
    <property type="entry name" value="glutathione-dependent formaldehyde- activating enzyme (gfa)"/>
    <property type="match status" value="1"/>
</dbReference>
<dbReference type="InterPro" id="IPR006913">
    <property type="entry name" value="CENP-V/GFA"/>
</dbReference>
<dbReference type="Pfam" id="PF04828">
    <property type="entry name" value="GFA"/>
    <property type="match status" value="1"/>
</dbReference>
<name>A0A7S9LQS8_9RHOB</name>
<dbReference type="AlphaFoldDB" id="A0A7S9LQS8"/>
<dbReference type="SUPFAM" id="SSF51316">
    <property type="entry name" value="Mss4-like"/>
    <property type="match status" value="1"/>
</dbReference>
<sequence length="132" mass="14091">MAKGSCLCGAVSFEVAGALPTADGCHCTICRKFSGHYFVSADVPKSALTVTGEENVTWYASSEKVRRGFCRICGASLFFDPPARDWIAVALGAIDGPTGTRMSEHIFMGNKGDYYEIADGLPQHDTIPKHGA</sequence>
<accession>A0A7S9LQS8</accession>
<dbReference type="Proteomes" id="UP000594800">
    <property type="component" value="Chromosome"/>
</dbReference>
<proteinExistence type="inferred from homology"/>
<comment type="similarity">
    <text evidence="1">Belongs to the Gfa family.</text>
</comment>
<dbReference type="KEGG" id="poz:I0K15_17685"/>
<dbReference type="EMBL" id="CP064942">
    <property type="protein sequence ID" value="QPH53589.1"/>
    <property type="molecule type" value="Genomic_DNA"/>
</dbReference>
<dbReference type="RefSeq" id="WP_196102798.1">
    <property type="nucleotide sequence ID" value="NZ_CP064942.1"/>
</dbReference>
<evidence type="ECO:0000313" key="7">
    <source>
        <dbReference type="Proteomes" id="UP000594800"/>
    </source>
</evidence>
<reference evidence="6 7" key="1">
    <citation type="submission" date="2020-11" db="EMBL/GenBank/DDBJ databases">
        <title>Description of Pontivivens ytuae sp. nov. isolated from deep sea sediment of Mariana Trench.</title>
        <authorList>
            <person name="Wang Z."/>
            <person name="Sun Q.-L."/>
            <person name="Xu X.-D."/>
            <person name="Tang Y.-Z."/>
            <person name="Zhang J."/>
        </authorList>
    </citation>
    <scope>NUCLEOTIDE SEQUENCE [LARGE SCALE GENOMIC DNA]</scope>
    <source>
        <strain evidence="6 7">MT2928</strain>
    </source>
</reference>
<evidence type="ECO:0000256" key="4">
    <source>
        <dbReference type="ARBA" id="ARBA00023239"/>
    </source>
</evidence>
<keyword evidence="7" id="KW-1185">Reference proteome</keyword>
<feature type="domain" description="CENP-V/GFA" evidence="5">
    <location>
        <begin position="2"/>
        <end position="116"/>
    </location>
</feature>
<evidence type="ECO:0000256" key="3">
    <source>
        <dbReference type="ARBA" id="ARBA00022833"/>
    </source>
</evidence>
<keyword evidence="2" id="KW-0479">Metal-binding</keyword>
<dbReference type="PROSITE" id="PS51891">
    <property type="entry name" value="CENP_V_GFA"/>
    <property type="match status" value="1"/>
</dbReference>
<evidence type="ECO:0000259" key="5">
    <source>
        <dbReference type="PROSITE" id="PS51891"/>
    </source>
</evidence>
<keyword evidence="3" id="KW-0862">Zinc</keyword>
<keyword evidence="4" id="KW-0456">Lyase</keyword>
<dbReference type="PANTHER" id="PTHR33337">
    <property type="entry name" value="GFA DOMAIN-CONTAINING PROTEIN"/>
    <property type="match status" value="1"/>
</dbReference>
<organism evidence="6 7">
    <name type="scientific">Pontivivens ytuae</name>
    <dbReference type="NCBI Taxonomy" id="2789856"/>
    <lineage>
        <taxon>Bacteria</taxon>
        <taxon>Pseudomonadati</taxon>
        <taxon>Pseudomonadota</taxon>
        <taxon>Alphaproteobacteria</taxon>
        <taxon>Rhodobacterales</taxon>
        <taxon>Paracoccaceae</taxon>
        <taxon>Pontivivens</taxon>
    </lineage>
</organism>
<gene>
    <name evidence="6" type="ORF">I0K15_17685</name>
</gene>
<dbReference type="PANTHER" id="PTHR33337:SF40">
    <property type="entry name" value="CENP-V_GFA DOMAIN-CONTAINING PROTEIN-RELATED"/>
    <property type="match status" value="1"/>
</dbReference>
<evidence type="ECO:0000256" key="1">
    <source>
        <dbReference type="ARBA" id="ARBA00005495"/>
    </source>
</evidence>
<protein>
    <submittedName>
        <fullName evidence="6">GFA family protein</fullName>
    </submittedName>
</protein>
<dbReference type="GO" id="GO:0046872">
    <property type="term" value="F:metal ion binding"/>
    <property type="evidence" value="ECO:0007669"/>
    <property type="project" value="UniProtKB-KW"/>
</dbReference>
<evidence type="ECO:0000313" key="6">
    <source>
        <dbReference type="EMBL" id="QPH53589.1"/>
    </source>
</evidence>
<dbReference type="GO" id="GO:0016846">
    <property type="term" value="F:carbon-sulfur lyase activity"/>
    <property type="evidence" value="ECO:0007669"/>
    <property type="project" value="InterPro"/>
</dbReference>